<dbReference type="RefSeq" id="WP_106145619.1">
    <property type="nucleotide sequence ID" value="NZ_PVYX01000002.1"/>
</dbReference>
<sequence>MKIILTGILVLTFGLGQAQKEISMKQVKCVEMVMFRPQEKVSNDELLKAMTATNKIVKNFDGFIHRSTSINDDGGFLDVVYWESKEEALEAAAKVQKIPEVMKNFALIDPNSIKMKHYEVFSVQD</sequence>
<evidence type="ECO:0000313" key="2">
    <source>
        <dbReference type="Proteomes" id="UP000237640"/>
    </source>
</evidence>
<reference evidence="1 2" key="1">
    <citation type="submission" date="2018-03" db="EMBL/GenBank/DDBJ databases">
        <title>Genomic Encyclopedia of Archaeal and Bacterial Type Strains, Phase II (KMG-II): from individual species to whole genera.</title>
        <authorList>
            <person name="Goeker M."/>
        </authorList>
    </citation>
    <scope>NUCLEOTIDE SEQUENCE [LARGE SCALE GENOMIC DNA]</scope>
    <source>
        <strain evidence="1 2">DSM 25027</strain>
    </source>
</reference>
<organism evidence="1 2">
    <name type="scientific">Flagellimonas meridianipacifica</name>
    <dbReference type="NCBI Taxonomy" id="1080225"/>
    <lineage>
        <taxon>Bacteria</taxon>
        <taxon>Pseudomonadati</taxon>
        <taxon>Bacteroidota</taxon>
        <taxon>Flavobacteriia</taxon>
        <taxon>Flavobacteriales</taxon>
        <taxon>Flavobacteriaceae</taxon>
        <taxon>Flagellimonas</taxon>
    </lineage>
</organism>
<accession>A0A2T0MA21</accession>
<dbReference type="SUPFAM" id="SSF54909">
    <property type="entry name" value="Dimeric alpha+beta barrel"/>
    <property type="match status" value="1"/>
</dbReference>
<dbReference type="Proteomes" id="UP000237640">
    <property type="component" value="Unassembled WGS sequence"/>
</dbReference>
<protein>
    <recommendedName>
        <fullName evidence="3">Antibiotic biosynthesis monooxygenase</fullName>
    </recommendedName>
</protein>
<evidence type="ECO:0008006" key="3">
    <source>
        <dbReference type="Google" id="ProtNLM"/>
    </source>
</evidence>
<dbReference type="AlphaFoldDB" id="A0A2T0MA21"/>
<dbReference type="OrthoDB" id="1163058at2"/>
<proteinExistence type="predicted"/>
<comment type="caution">
    <text evidence="1">The sequence shown here is derived from an EMBL/GenBank/DDBJ whole genome shotgun (WGS) entry which is preliminary data.</text>
</comment>
<keyword evidence="2" id="KW-1185">Reference proteome</keyword>
<evidence type="ECO:0000313" key="1">
    <source>
        <dbReference type="EMBL" id="PRX54333.1"/>
    </source>
</evidence>
<dbReference type="InterPro" id="IPR011008">
    <property type="entry name" value="Dimeric_a/b-barrel"/>
</dbReference>
<name>A0A2T0MA21_9FLAO</name>
<gene>
    <name evidence="1" type="ORF">CLV81_2733</name>
</gene>
<dbReference type="EMBL" id="PVYX01000002">
    <property type="protein sequence ID" value="PRX54333.1"/>
    <property type="molecule type" value="Genomic_DNA"/>
</dbReference>